<dbReference type="InterPro" id="IPR024516">
    <property type="entry name" value="Mce_C"/>
</dbReference>
<feature type="domain" description="Mammalian cell entry C-terminal" evidence="4">
    <location>
        <begin position="121"/>
        <end position="293"/>
    </location>
</feature>
<dbReference type="NCBIfam" id="TIGR00996">
    <property type="entry name" value="Mtu_fam_mce"/>
    <property type="match status" value="1"/>
</dbReference>
<feature type="compositionally biased region" description="Pro residues" evidence="1">
    <location>
        <begin position="388"/>
        <end position="420"/>
    </location>
</feature>
<evidence type="ECO:0000256" key="2">
    <source>
        <dbReference type="SAM" id="Phobius"/>
    </source>
</evidence>
<keyword evidence="2" id="KW-0812">Transmembrane</keyword>
<proteinExistence type="predicted"/>
<dbReference type="InterPro" id="IPR005693">
    <property type="entry name" value="Mce"/>
</dbReference>
<dbReference type="RefSeq" id="WP_239721000.1">
    <property type="nucleotide sequence ID" value="NZ_CP092423.2"/>
</dbReference>
<feature type="transmembrane region" description="Helical" evidence="2">
    <location>
        <begin position="9"/>
        <end position="30"/>
    </location>
</feature>
<dbReference type="EMBL" id="CP092423">
    <property type="protein sequence ID" value="ULP41561.1"/>
    <property type="molecule type" value="Genomic_DNA"/>
</dbReference>
<dbReference type="PRINTS" id="PR01782">
    <property type="entry name" value="MCEVIRFACTOR"/>
</dbReference>
<organism evidence="5 6">
    <name type="scientific">Mycobacterium lentiflavum</name>
    <dbReference type="NCBI Taxonomy" id="141349"/>
    <lineage>
        <taxon>Bacteria</taxon>
        <taxon>Bacillati</taxon>
        <taxon>Actinomycetota</taxon>
        <taxon>Actinomycetes</taxon>
        <taxon>Mycobacteriales</taxon>
        <taxon>Mycobacteriaceae</taxon>
        <taxon>Mycobacterium</taxon>
        <taxon>Mycobacterium simiae complex</taxon>
    </lineage>
</organism>
<dbReference type="PANTHER" id="PTHR33371">
    <property type="entry name" value="INTERMEMBRANE PHOSPHOLIPID TRANSPORT SYSTEM BINDING PROTEIN MLAD-RELATED"/>
    <property type="match status" value="1"/>
</dbReference>
<evidence type="ECO:0000313" key="6">
    <source>
        <dbReference type="Proteomes" id="UP001055171"/>
    </source>
</evidence>
<reference evidence="5" key="1">
    <citation type="submission" date="2022-08" db="EMBL/GenBank/DDBJ databases">
        <title>Complete genome sequence of 14 non-tuberculosis mycobacteria type-strains.</title>
        <authorList>
            <person name="Igarashi Y."/>
            <person name="Osugi A."/>
            <person name="Mitarai S."/>
        </authorList>
    </citation>
    <scope>NUCLEOTIDE SEQUENCE</scope>
    <source>
        <strain evidence="5">ATCC 51985</strain>
    </source>
</reference>
<feature type="region of interest" description="Disordered" evidence="1">
    <location>
        <begin position="334"/>
        <end position="452"/>
    </location>
</feature>
<accession>A0ABY3UPP6</accession>
<keyword evidence="2" id="KW-0472">Membrane</keyword>
<name>A0ABY3UPP6_MYCLN</name>
<dbReference type="InterPro" id="IPR003399">
    <property type="entry name" value="Mce/MlaD"/>
</dbReference>
<keyword evidence="6" id="KW-1185">Reference proteome</keyword>
<keyword evidence="2" id="KW-1133">Transmembrane helix</keyword>
<gene>
    <name evidence="5" type="ORF">MJO58_22325</name>
</gene>
<protein>
    <submittedName>
        <fullName evidence="5">MCE family protein</fullName>
    </submittedName>
</protein>
<dbReference type="InterPro" id="IPR052336">
    <property type="entry name" value="MlaD_Phospholipid_Transporter"/>
</dbReference>
<dbReference type="Proteomes" id="UP001055171">
    <property type="component" value="Chromosome"/>
</dbReference>
<dbReference type="Pfam" id="PF11887">
    <property type="entry name" value="Mce4_CUP1"/>
    <property type="match status" value="1"/>
</dbReference>
<sequence>MKPFRERNFIVIGVIGVTLLITAIVGAFNYSKLPFFSSGTTYSAYFDELGGLTTGSPVQVSGLRAGQVKSVSLEAHGVLVAFTVADDIRLGEQTEAAIKTIGLLGNKILTVTPRGKGRLSGVIPIERTTSPYQLPDALGDLTATISGLNTEQLSKSLQTLSDTLHDTPPQLKVAVDGVARFSQTLNERDAQLRTLLTNARKATGVLAERAGQIVRLIHDTNALLAQLRTQSAALDRLSGNISALAQQIQGLIAENRDSLKPALDKLNSVLAIIDDRKVQVQKSIKGFNDYVMALGESVSSGPFFKAYLANLFPGQFIQPFVDAAFSDLGLDPHVLAPSQRHDPQTGQPGTPPLPMPYPRTGQGGEPNRTLPDAITGNPGDQLCGLPGVPLPGPSCYPYRQPPPVPPPGGPPPGPPAPPIPGQASFDVPNPFPMDVLGPNDPPFAVSSREAGR</sequence>
<evidence type="ECO:0000259" key="3">
    <source>
        <dbReference type="Pfam" id="PF02470"/>
    </source>
</evidence>
<dbReference type="SUPFAM" id="SSF58104">
    <property type="entry name" value="Methyl-accepting chemotaxis protein (MCP) signaling domain"/>
    <property type="match status" value="1"/>
</dbReference>
<dbReference type="Pfam" id="PF02470">
    <property type="entry name" value="MlaD"/>
    <property type="match status" value="1"/>
</dbReference>
<dbReference type="PANTHER" id="PTHR33371:SF18">
    <property type="entry name" value="MCE-FAMILY PROTEIN MCE3C"/>
    <property type="match status" value="1"/>
</dbReference>
<feature type="domain" description="Mce/MlaD" evidence="3">
    <location>
        <begin position="39"/>
        <end position="113"/>
    </location>
</feature>
<evidence type="ECO:0000259" key="4">
    <source>
        <dbReference type="Pfam" id="PF11887"/>
    </source>
</evidence>
<evidence type="ECO:0000256" key="1">
    <source>
        <dbReference type="SAM" id="MobiDB-lite"/>
    </source>
</evidence>
<evidence type="ECO:0000313" key="5">
    <source>
        <dbReference type="EMBL" id="ULP41561.1"/>
    </source>
</evidence>